<comment type="subcellular location">
    <subcellularLocation>
        <location evidence="1">Nucleus</location>
    </subcellularLocation>
</comment>
<name>A0A7R8WS68_9CRUS</name>
<keyword evidence="4" id="KW-0547">Nucleotide-binding</keyword>
<accession>A0A7R8WS68</accession>
<keyword evidence="3" id="KW-0633">Potassium transport</keyword>
<dbReference type="InterPro" id="IPR003148">
    <property type="entry name" value="RCK_N"/>
</dbReference>
<dbReference type="InterPro" id="IPR027417">
    <property type="entry name" value="P-loop_NTPase"/>
</dbReference>
<evidence type="ECO:0000259" key="12">
    <source>
        <dbReference type="PROSITE" id="PS51201"/>
    </source>
</evidence>
<dbReference type="PROSITE" id="PS51201">
    <property type="entry name" value="RCK_N"/>
    <property type="match status" value="1"/>
</dbReference>
<keyword evidence="8" id="KW-0520">NAD</keyword>
<evidence type="ECO:0000256" key="2">
    <source>
        <dbReference type="ARBA" id="ARBA00022448"/>
    </source>
</evidence>
<gene>
    <name evidence="14" type="ORF">CTOB1V02_LOCUS14983</name>
</gene>
<dbReference type="OrthoDB" id="10061117at2759"/>
<keyword evidence="7" id="KW-0805">Transcription regulation</keyword>
<dbReference type="Pfam" id="PF02954">
    <property type="entry name" value="HTH_8"/>
    <property type="match status" value="1"/>
</dbReference>
<organism evidence="14">
    <name type="scientific">Cyprideis torosa</name>
    <dbReference type="NCBI Taxonomy" id="163714"/>
    <lineage>
        <taxon>Eukaryota</taxon>
        <taxon>Metazoa</taxon>
        <taxon>Ecdysozoa</taxon>
        <taxon>Arthropoda</taxon>
        <taxon>Crustacea</taxon>
        <taxon>Oligostraca</taxon>
        <taxon>Ostracoda</taxon>
        <taxon>Podocopa</taxon>
        <taxon>Podocopida</taxon>
        <taxon>Cytherocopina</taxon>
        <taxon>Cytheroidea</taxon>
        <taxon>Cytherideidae</taxon>
        <taxon>Cyprideis</taxon>
    </lineage>
</organism>
<dbReference type="PROSITE" id="PS50045">
    <property type="entry name" value="SIGMA54_INTERACT_4"/>
    <property type="match status" value="1"/>
</dbReference>
<dbReference type="SUPFAM" id="SSF116726">
    <property type="entry name" value="TrkA C-terminal domain-like"/>
    <property type="match status" value="1"/>
</dbReference>
<dbReference type="PROSITE" id="PS00688">
    <property type="entry name" value="SIGMA54_INTERACT_3"/>
    <property type="match status" value="1"/>
</dbReference>
<dbReference type="GO" id="GO:0005524">
    <property type="term" value="F:ATP binding"/>
    <property type="evidence" value="ECO:0007669"/>
    <property type="project" value="InterPro"/>
</dbReference>
<dbReference type="SUPFAM" id="SSF51735">
    <property type="entry name" value="NAD(P)-binding Rossmann-fold domains"/>
    <property type="match status" value="2"/>
</dbReference>
<dbReference type="Gene3D" id="3.30.70.1450">
    <property type="entry name" value="Regulator of K+ conductance, C-terminal domain"/>
    <property type="match status" value="1"/>
</dbReference>
<evidence type="ECO:0000256" key="6">
    <source>
        <dbReference type="ARBA" id="ARBA00022958"/>
    </source>
</evidence>
<dbReference type="InterPro" id="IPR050721">
    <property type="entry name" value="Trk_Ktr_HKT_K-transport"/>
</dbReference>
<evidence type="ECO:0000256" key="10">
    <source>
        <dbReference type="ARBA" id="ARBA00023163"/>
    </source>
</evidence>
<dbReference type="GO" id="GO:0005634">
    <property type="term" value="C:nucleus"/>
    <property type="evidence" value="ECO:0007669"/>
    <property type="project" value="UniProtKB-SubCell"/>
</dbReference>
<keyword evidence="10" id="KW-0804">Transcription</keyword>
<dbReference type="GO" id="GO:0043565">
    <property type="term" value="F:sequence-specific DNA binding"/>
    <property type="evidence" value="ECO:0007669"/>
    <property type="project" value="InterPro"/>
</dbReference>
<dbReference type="InterPro" id="IPR036291">
    <property type="entry name" value="NAD(P)-bd_dom_sf"/>
</dbReference>
<dbReference type="Gene3D" id="1.10.10.60">
    <property type="entry name" value="Homeodomain-like"/>
    <property type="match status" value="1"/>
</dbReference>
<evidence type="ECO:0000256" key="7">
    <source>
        <dbReference type="ARBA" id="ARBA00023015"/>
    </source>
</evidence>
<dbReference type="InterPro" id="IPR058031">
    <property type="entry name" value="AAA_lid_NorR"/>
</dbReference>
<dbReference type="InterPro" id="IPR036721">
    <property type="entry name" value="RCK_C_sf"/>
</dbReference>
<dbReference type="InterPro" id="IPR025944">
    <property type="entry name" value="Sigma_54_int_dom_CS"/>
</dbReference>
<evidence type="ECO:0000256" key="5">
    <source>
        <dbReference type="ARBA" id="ARBA00022840"/>
    </source>
</evidence>
<dbReference type="NCBIfam" id="NF007032">
    <property type="entry name" value="PRK09496.1-4"/>
    <property type="match status" value="1"/>
</dbReference>
<keyword evidence="9" id="KW-0406">Ion transport</keyword>
<dbReference type="InterPro" id="IPR006036">
    <property type="entry name" value="K_uptake_TrkA"/>
</dbReference>
<sequence>MAREGDFLDDLYYRLNVVPIQAPPLRERIDDLPPLVRHFIEHTAASENLRPRSVEPAALARLMQHRWPGNIRELRNLVQRLMILGPGGDITAEEVDAAMGTGGPTGDAALVDSSLPLKEARGRFERDYFEALLKQHDGNVASVARHAGLERTHVYRKLKSLGLDGTHLLILGAGQVGASTAELLAGERNDVTVIDRDSHALQQLEERIDVRVVNGDCTHPDVLAAGGLEDADMLVAVTDSDAVNLVACRIAQVLFHTPTKVARLRAHTFYEKPELFERGGLAVDVRISPEQIVTRQILRVIEHPGALQVLDFAGGAVRMVAETAEEGAPLVGKPLTEFRRVVPDMDARIAAIFRNGESIRPRSHVRIEPGDEVFLVAETRKIRDYMRLLRPLKKGGHSRITIAGAGNIGLNLAQALSEQRYHVKVIEHSRERAQTVAEHIDG</sequence>
<protein>
    <submittedName>
        <fullName evidence="14">Uncharacterized protein</fullName>
    </submittedName>
</protein>
<keyword evidence="5" id="KW-0067">ATP-binding</keyword>
<evidence type="ECO:0000256" key="3">
    <source>
        <dbReference type="ARBA" id="ARBA00022538"/>
    </source>
</evidence>
<reference evidence="14" key="1">
    <citation type="submission" date="2020-11" db="EMBL/GenBank/DDBJ databases">
        <authorList>
            <person name="Tran Van P."/>
        </authorList>
    </citation>
    <scope>NUCLEOTIDE SEQUENCE</scope>
</reference>
<dbReference type="InterPro" id="IPR009057">
    <property type="entry name" value="Homeodomain-like_sf"/>
</dbReference>
<dbReference type="EMBL" id="OB685374">
    <property type="protein sequence ID" value="CAD7237168.1"/>
    <property type="molecule type" value="Genomic_DNA"/>
</dbReference>
<dbReference type="Pfam" id="PF02080">
    <property type="entry name" value="TrkA_C"/>
    <property type="match status" value="1"/>
</dbReference>
<dbReference type="GO" id="GO:0006355">
    <property type="term" value="P:regulation of DNA-templated transcription"/>
    <property type="evidence" value="ECO:0007669"/>
    <property type="project" value="InterPro"/>
</dbReference>
<proteinExistence type="predicted"/>
<evidence type="ECO:0000256" key="4">
    <source>
        <dbReference type="ARBA" id="ARBA00022741"/>
    </source>
</evidence>
<dbReference type="PRINTS" id="PR00335">
    <property type="entry name" value="KUPTAKETRKA"/>
</dbReference>
<dbReference type="InterPro" id="IPR002197">
    <property type="entry name" value="HTH_Fis"/>
</dbReference>
<dbReference type="InterPro" id="IPR006037">
    <property type="entry name" value="RCK_C"/>
</dbReference>
<evidence type="ECO:0000259" key="11">
    <source>
        <dbReference type="PROSITE" id="PS50045"/>
    </source>
</evidence>
<feature type="domain" description="RCK C-terminal" evidence="13">
    <location>
        <begin position="307"/>
        <end position="391"/>
    </location>
</feature>
<feature type="domain" description="RCK N-terminal" evidence="12">
    <location>
        <begin position="165"/>
        <end position="287"/>
    </location>
</feature>
<evidence type="ECO:0000256" key="9">
    <source>
        <dbReference type="ARBA" id="ARBA00023065"/>
    </source>
</evidence>
<dbReference type="PANTHER" id="PTHR43833">
    <property type="entry name" value="POTASSIUM CHANNEL PROTEIN 2-RELATED-RELATED"/>
    <property type="match status" value="1"/>
</dbReference>
<evidence type="ECO:0000256" key="8">
    <source>
        <dbReference type="ARBA" id="ARBA00023027"/>
    </source>
</evidence>
<feature type="non-terminal residue" evidence="14">
    <location>
        <position position="1"/>
    </location>
</feature>
<dbReference type="PANTHER" id="PTHR43833:SF5">
    <property type="entry name" value="TRK SYSTEM POTASSIUM UPTAKE PROTEIN TRKA"/>
    <property type="match status" value="1"/>
</dbReference>
<feature type="domain" description="Sigma-54 factor interaction" evidence="11">
    <location>
        <begin position="1"/>
        <end position="83"/>
    </location>
</feature>
<dbReference type="SUPFAM" id="SSF52540">
    <property type="entry name" value="P-loop containing nucleoside triphosphate hydrolases"/>
    <property type="match status" value="1"/>
</dbReference>
<dbReference type="AlphaFoldDB" id="A0A7R8WS68"/>
<dbReference type="GO" id="GO:0005886">
    <property type="term" value="C:plasma membrane"/>
    <property type="evidence" value="ECO:0007669"/>
    <property type="project" value="InterPro"/>
</dbReference>
<evidence type="ECO:0000259" key="13">
    <source>
        <dbReference type="PROSITE" id="PS51202"/>
    </source>
</evidence>
<keyword evidence="2" id="KW-0813">Transport</keyword>
<dbReference type="GO" id="GO:0015079">
    <property type="term" value="F:potassium ion transmembrane transporter activity"/>
    <property type="evidence" value="ECO:0007669"/>
    <property type="project" value="InterPro"/>
</dbReference>
<dbReference type="Gene3D" id="3.40.50.720">
    <property type="entry name" value="NAD(P)-binding Rossmann-like Domain"/>
    <property type="match status" value="2"/>
</dbReference>
<dbReference type="PROSITE" id="PS51202">
    <property type="entry name" value="RCK_C"/>
    <property type="match status" value="1"/>
</dbReference>
<dbReference type="Pfam" id="PF25601">
    <property type="entry name" value="AAA_lid_14"/>
    <property type="match status" value="1"/>
</dbReference>
<evidence type="ECO:0000313" key="14">
    <source>
        <dbReference type="EMBL" id="CAD7237168.1"/>
    </source>
</evidence>
<evidence type="ECO:0000256" key="1">
    <source>
        <dbReference type="ARBA" id="ARBA00004123"/>
    </source>
</evidence>
<dbReference type="SUPFAM" id="SSF46689">
    <property type="entry name" value="Homeodomain-like"/>
    <property type="match status" value="1"/>
</dbReference>
<dbReference type="Gene3D" id="1.10.8.60">
    <property type="match status" value="1"/>
</dbReference>
<dbReference type="Pfam" id="PF02254">
    <property type="entry name" value="TrkA_N"/>
    <property type="match status" value="2"/>
</dbReference>
<keyword evidence="6" id="KW-0630">Potassium</keyword>
<dbReference type="InterPro" id="IPR002078">
    <property type="entry name" value="Sigma_54_int"/>
</dbReference>